<organism evidence="1 2">
    <name type="scientific">Parasediminibacterium paludis</name>
    <dbReference type="NCBI Taxonomy" id="908966"/>
    <lineage>
        <taxon>Bacteria</taxon>
        <taxon>Pseudomonadati</taxon>
        <taxon>Bacteroidota</taxon>
        <taxon>Chitinophagia</taxon>
        <taxon>Chitinophagales</taxon>
        <taxon>Chitinophagaceae</taxon>
        <taxon>Parasediminibacterium</taxon>
    </lineage>
</organism>
<dbReference type="RefSeq" id="WP_379014371.1">
    <property type="nucleotide sequence ID" value="NZ_JBHSDC010000022.1"/>
</dbReference>
<comment type="caution">
    <text evidence="1">The sequence shown here is derived from an EMBL/GenBank/DDBJ whole genome shotgun (WGS) entry which is preliminary data.</text>
</comment>
<gene>
    <name evidence="1" type="ORF">ACFOW1_11365</name>
</gene>
<dbReference type="InterPro" id="IPR024213">
    <property type="entry name" value="DUF3822"/>
</dbReference>
<dbReference type="CDD" id="cd24013">
    <property type="entry name" value="ASKHA_ATPase_BT3980-like"/>
    <property type="match status" value="1"/>
</dbReference>
<protein>
    <submittedName>
        <fullName evidence="1">DUF3822 family protein</fullName>
    </submittedName>
</protein>
<dbReference type="Pfam" id="PF12864">
    <property type="entry name" value="DUF3822"/>
    <property type="match status" value="1"/>
</dbReference>
<dbReference type="Gene3D" id="3.30.420.260">
    <property type="match status" value="1"/>
</dbReference>
<accession>A0ABV8Q0A5</accession>
<sequence>MAKKVVGLYGDIASQSPFNSDQLFIEVGLHHVACIVKMSANSTFGAIEVFHFNSYEESWYDIFQAIRSKSRILDRGYIDTRVFYNLPEAVIVPFNKFSPEAAEGYLQLMHGDISNHVLKYDEVKVTPSIVVAYKIRRALSDTVNSNLMMITTRHTFSYLIEDVLSPSRPYNHTLLKVQFYNKELTIALVHNEKLLLVQTFEQNGPDDALYFMLNVLQQYQLPTDEATVELSGNIEVKTPIYDKIKKVFPKISFENLHEELVFTADFEDYPKHYLTPYFNLVK</sequence>
<evidence type="ECO:0000313" key="1">
    <source>
        <dbReference type="EMBL" id="MFC4232495.1"/>
    </source>
</evidence>
<dbReference type="EMBL" id="JBHSDC010000022">
    <property type="protein sequence ID" value="MFC4232495.1"/>
    <property type="molecule type" value="Genomic_DNA"/>
</dbReference>
<keyword evidence="2" id="KW-1185">Reference proteome</keyword>
<reference evidence="2" key="1">
    <citation type="journal article" date="2019" name="Int. J. Syst. Evol. Microbiol.">
        <title>The Global Catalogue of Microorganisms (GCM) 10K type strain sequencing project: providing services to taxonomists for standard genome sequencing and annotation.</title>
        <authorList>
            <consortium name="The Broad Institute Genomics Platform"/>
            <consortium name="The Broad Institute Genome Sequencing Center for Infectious Disease"/>
            <person name="Wu L."/>
            <person name="Ma J."/>
        </authorList>
    </citation>
    <scope>NUCLEOTIDE SEQUENCE [LARGE SCALE GENOMIC DNA]</scope>
    <source>
        <strain evidence="2">CECT 8010</strain>
    </source>
</reference>
<name>A0ABV8Q0A5_9BACT</name>
<evidence type="ECO:0000313" key="2">
    <source>
        <dbReference type="Proteomes" id="UP001595906"/>
    </source>
</evidence>
<dbReference type="Gene3D" id="3.30.420.250">
    <property type="match status" value="1"/>
</dbReference>
<proteinExistence type="predicted"/>
<dbReference type="Proteomes" id="UP001595906">
    <property type="component" value="Unassembled WGS sequence"/>
</dbReference>